<feature type="non-terminal residue" evidence="2">
    <location>
        <position position="1"/>
    </location>
</feature>
<evidence type="ECO:0000256" key="1">
    <source>
        <dbReference type="SAM" id="MobiDB-lite"/>
    </source>
</evidence>
<dbReference type="AlphaFoldDB" id="A0A6J4LQU4"/>
<evidence type="ECO:0000313" key="2">
    <source>
        <dbReference type="EMBL" id="CAA9339399.1"/>
    </source>
</evidence>
<feature type="region of interest" description="Disordered" evidence="1">
    <location>
        <begin position="29"/>
        <end position="120"/>
    </location>
</feature>
<sequence>GQVRDPHLRRPGLLRERVARGVACDGRRAQQVRRAGLRARWVPGGRRGARAPDDGHHGQGWRHGDGRPVRRDQGDPQRLLRRRGARPRPRCRDRQAVPGPGPWRRRRGPPGGGPDDEPVL</sequence>
<accession>A0A6J4LQU4</accession>
<feature type="compositionally biased region" description="Basic residues" evidence="1">
    <location>
        <begin position="79"/>
        <end position="89"/>
    </location>
</feature>
<name>A0A6J4LQU4_9ACTN</name>
<dbReference type="EMBL" id="CADCUF010000181">
    <property type="protein sequence ID" value="CAA9339399.1"/>
    <property type="molecule type" value="Genomic_DNA"/>
</dbReference>
<gene>
    <name evidence="2" type="ORF">AVDCRST_MAG24-1206</name>
</gene>
<feature type="non-terminal residue" evidence="2">
    <location>
        <position position="120"/>
    </location>
</feature>
<feature type="compositionally biased region" description="Basic and acidic residues" evidence="1">
    <location>
        <begin position="50"/>
        <end position="75"/>
    </location>
</feature>
<reference evidence="2" key="1">
    <citation type="submission" date="2020-02" db="EMBL/GenBank/DDBJ databases">
        <authorList>
            <person name="Meier V. D."/>
        </authorList>
    </citation>
    <scope>NUCLEOTIDE SEQUENCE</scope>
    <source>
        <strain evidence="2">AVDCRST_MAG24</strain>
    </source>
</reference>
<protein>
    <submittedName>
        <fullName evidence="2">Uncharacterized protein</fullName>
    </submittedName>
</protein>
<proteinExistence type="predicted"/>
<organism evidence="2">
    <name type="scientific">uncultured Nocardioidaceae bacterium</name>
    <dbReference type="NCBI Taxonomy" id="253824"/>
    <lineage>
        <taxon>Bacteria</taxon>
        <taxon>Bacillati</taxon>
        <taxon>Actinomycetota</taxon>
        <taxon>Actinomycetes</taxon>
        <taxon>Propionibacteriales</taxon>
        <taxon>Nocardioidaceae</taxon>
        <taxon>environmental samples</taxon>
    </lineage>
</organism>